<gene>
    <name evidence="4" type="ORF">V1264_009313</name>
</gene>
<protein>
    <recommendedName>
        <fullName evidence="3">GRIP domain-containing protein</fullName>
    </recommendedName>
</protein>
<dbReference type="PROSITE" id="PS50913">
    <property type="entry name" value="GRIP"/>
    <property type="match status" value="1"/>
</dbReference>
<dbReference type="Pfam" id="PF15290">
    <property type="entry name" value="Syntaphilin"/>
    <property type="match status" value="1"/>
</dbReference>
<dbReference type="AlphaFoldDB" id="A0AAN9AR95"/>
<dbReference type="InterPro" id="IPR000237">
    <property type="entry name" value="GRIP_dom"/>
</dbReference>
<feature type="region of interest" description="Disordered" evidence="2">
    <location>
        <begin position="1"/>
        <end position="26"/>
    </location>
</feature>
<evidence type="ECO:0000259" key="3">
    <source>
        <dbReference type="PROSITE" id="PS50913"/>
    </source>
</evidence>
<reference evidence="4 5" key="1">
    <citation type="submission" date="2024-02" db="EMBL/GenBank/DDBJ databases">
        <title>Chromosome-scale genome assembly of the rough periwinkle Littorina saxatilis.</title>
        <authorList>
            <person name="De Jode A."/>
            <person name="Faria R."/>
            <person name="Formenti G."/>
            <person name="Sims Y."/>
            <person name="Smith T.P."/>
            <person name="Tracey A."/>
            <person name="Wood J.M.D."/>
            <person name="Zagrodzka Z.B."/>
            <person name="Johannesson K."/>
            <person name="Butlin R.K."/>
            <person name="Leder E.H."/>
        </authorList>
    </citation>
    <scope>NUCLEOTIDE SEQUENCE [LARGE SCALE GENOMIC DNA]</scope>
    <source>
        <strain evidence="4">Snail1</strain>
        <tissue evidence="4">Muscle</tissue>
    </source>
</reference>
<dbReference type="Proteomes" id="UP001374579">
    <property type="component" value="Unassembled WGS sequence"/>
</dbReference>
<comment type="caution">
    <text evidence="4">The sequence shown here is derived from an EMBL/GenBank/DDBJ whole genome shotgun (WGS) entry which is preliminary data.</text>
</comment>
<feature type="compositionally biased region" description="Polar residues" evidence="2">
    <location>
        <begin position="176"/>
        <end position="187"/>
    </location>
</feature>
<evidence type="ECO:0000256" key="2">
    <source>
        <dbReference type="SAM" id="MobiDB-lite"/>
    </source>
</evidence>
<keyword evidence="5" id="KW-1185">Reference proteome</keyword>
<feature type="compositionally biased region" description="Basic and acidic residues" evidence="2">
    <location>
        <begin position="100"/>
        <end position="116"/>
    </location>
</feature>
<feature type="compositionally biased region" description="Polar residues" evidence="2">
    <location>
        <begin position="75"/>
        <end position="90"/>
    </location>
</feature>
<feature type="compositionally biased region" description="Polar residues" evidence="2">
    <location>
        <begin position="277"/>
        <end position="290"/>
    </location>
</feature>
<feature type="region of interest" description="Disordered" evidence="2">
    <location>
        <begin position="319"/>
        <end position="340"/>
    </location>
</feature>
<keyword evidence="1" id="KW-0175">Coiled coil</keyword>
<name>A0AAN9AR95_9CAEN</name>
<feature type="compositionally biased region" description="Polar residues" evidence="2">
    <location>
        <begin position="15"/>
        <end position="26"/>
    </location>
</feature>
<organism evidence="4 5">
    <name type="scientific">Littorina saxatilis</name>
    <dbReference type="NCBI Taxonomy" id="31220"/>
    <lineage>
        <taxon>Eukaryota</taxon>
        <taxon>Metazoa</taxon>
        <taxon>Spiralia</taxon>
        <taxon>Lophotrochozoa</taxon>
        <taxon>Mollusca</taxon>
        <taxon>Gastropoda</taxon>
        <taxon>Caenogastropoda</taxon>
        <taxon>Littorinimorpha</taxon>
        <taxon>Littorinoidea</taxon>
        <taxon>Littorinidae</taxon>
        <taxon>Littorina</taxon>
    </lineage>
</organism>
<feature type="domain" description="GRIP" evidence="3">
    <location>
        <begin position="578"/>
        <end position="627"/>
    </location>
</feature>
<evidence type="ECO:0000313" key="4">
    <source>
        <dbReference type="EMBL" id="KAK7091657.1"/>
    </source>
</evidence>
<feature type="coiled-coil region" evidence="1">
    <location>
        <begin position="409"/>
        <end position="511"/>
    </location>
</feature>
<proteinExistence type="predicted"/>
<dbReference type="EMBL" id="JBAMIC010000022">
    <property type="protein sequence ID" value="KAK7091657.1"/>
    <property type="molecule type" value="Genomic_DNA"/>
</dbReference>
<evidence type="ECO:0000256" key="1">
    <source>
        <dbReference type="SAM" id="Coils"/>
    </source>
</evidence>
<feature type="compositionally biased region" description="Polar residues" evidence="2">
    <location>
        <begin position="324"/>
        <end position="335"/>
    </location>
</feature>
<feature type="region of interest" description="Disordered" evidence="2">
    <location>
        <begin position="75"/>
        <end position="305"/>
    </location>
</feature>
<evidence type="ECO:0000313" key="5">
    <source>
        <dbReference type="Proteomes" id="UP001374579"/>
    </source>
</evidence>
<sequence length="637" mass="70506">MAETTKNSAEHKDPTTSSDLGSSCENDVNLSVASDVKGKLRSDDGISFDGSVSLTLDSLEEEGDITDQEEQCSADLTQEELMNNNASNCSESDDSFYLHAKRESTKTETYRDKIKVSDLAVHSGQKNSTKGQGGKHKSTSPQSSTKDNGSEAESAISENEQRSDCVISETEHPPLSVQTKDTKSAYSETGDACPSAVGGKSVPHGENSIVLENRDSKSPSTIDEESNTGVVSAADDKTPSSSSLSLRKSRSLTEESSTDPSPKHSRPSAIPRRRSSDQSATSTPLSSSMRTPPRGTPRHSPAGLRRSLTLNSADLVRTPAGLNSADSSPGGTSPASFPCSPVKLRGRGILRRSTSQCENISVCSDSGCFTGIPANRSKETLTSRLRFEKHHHDHDQSHLDVSDTYLTPSQRKDLVLRDLKQRVKDLTKELEDRQREVEQLRARIEDKREQANGKLQGELEEARALAETARKEVTSLKESHEESVKTVATLQQQLEDVKRDKAERLAQAEEIFLEMYKKGRESAIFEREEEIELQNKGRRSSDATETDLRNKLVRTQAELAKWQTIQRHESYHTSPMPGTEAETTLRFLKDSVFHFLTADKKTEDEHLRAIVRILRFSEVQREKIAKAIIHKRNKSGW</sequence>
<accession>A0AAN9AR95</accession>
<dbReference type="InterPro" id="IPR028197">
    <property type="entry name" value="Syntaphilin/Syntabulin"/>
</dbReference>